<dbReference type="Proteomes" id="UP001152531">
    <property type="component" value="Unassembled WGS sequence"/>
</dbReference>
<accession>A0ACA9Y7T5</accession>
<sequence>MDETDKPDEILKQVPLIKNPIFQTPKSITLNTNYNQLLPNLANSKPPKINLSSKDLENWIGEIEKLKKDYQQHDEKYSQWLKSQKLHIAPGLDSIMTPKHKELHERHDKDNKIDTDNNNHDKEDHFKDDHQHTDDINDLDKIFGKARIE</sequence>
<dbReference type="EMBL" id="CALSDN010000004">
    <property type="protein sequence ID" value="CAH6720743.1"/>
    <property type="molecule type" value="Genomic_DNA"/>
</dbReference>
<reference evidence="1" key="1">
    <citation type="submission" date="2022-06" db="EMBL/GenBank/DDBJ databases">
        <authorList>
            <person name="Legras J.-L."/>
            <person name="Devillers H."/>
            <person name="Grondin C."/>
        </authorList>
    </citation>
    <scope>NUCLEOTIDE SEQUENCE</scope>
    <source>
        <strain evidence="1">CLIB 1444</strain>
    </source>
</reference>
<comment type="caution">
    <text evidence="1">The sequence shown here is derived from an EMBL/GenBank/DDBJ whole genome shotgun (WGS) entry which is preliminary data.</text>
</comment>
<keyword evidence="2" id="KW-1185">Reference proteome</keyword>
<evidence type="ECO:0000313" key="2">
    <source>
        <dbReference type="Proteomes" id="UP001152531"/>
    </source>
</evidence>
<evidence type="ECO:0000313" key="1">
    <source>
        <dbReference type="EMBL" id="CAH6720743.1"/>
    </source>
</evidence>
<proteinExistence type="predicted"/>
<organism evidence="1 2">
    <name type="scientific">[Candida] jaroonii</name>
    <dbReference type="NCBI Taxonomy" id="467808"/>
    <lineage>
        <taxon>Eukaryota</taxon>
        <taxon>Fungi</taxon>
        <taxon>Dikarya</taxon>
        <taxon>Ascomycota</taxon>
        <taxon>Saccharomycotina</taxon>
        <taxon>Pichiomycetes</taxon>
        <taxon>Debaryomycetaceae</taxon>
        <taxon>Yamadazyma</taxon>
    </lineage>
</organism>
<name>A0ACA9Y7T5_9ASCO</name>
<gene>
    <name evidence="1" type="ORF">CLIB1444_04S06898</name>
</gene>
<protein>
    <submittedName>
        <fullName evidence="1">Uncharacterized protein</fullName>
    </submittedName>
</protein>